<evidence type="ECO:0000259" key="17">
    <source>
        <dbReference type="SMART" id="SM00474"/>
    </source>
</evidence>
<evidence type="ECO:0000259" key="18">
    <source>
        <dbReference type="SMART" id="SM00475"/>
    </source>
</evidence>
<dbReference type="InterPro" id="IPR019760">
    <property type="entry name" value="DNA-dir_DNA_pol_A_CS"/>
</dbReference>
<dbReference type="CDD" id="cd06139">
    <property type="entry name" value="DNA_polA_I_Ecoli_like_exo"/>
    <property type="match status" value="1"/>
</dbReference>
<organism evidence="20 21">
    <name type="scientific">Desulfobotulus pelophilus</name>
    <dbReference type="NCBI Taxonomy" id="2823377"/>
    <lineage>
        <taxon>Bacteria</taxon>
        <taxon>Pseudomonadati</taxon>
        <taxon>Thermodesulfobacteriota</taxon>
        <taxon>Desulfobacteria</taxon>
        <taxon>Desulfobacterales</taxon>
        <taxon>Desulfobacteraceae</taxon>
        <taxon>Desulfobotulus</taxon>
    </lineage>
</organism>
<evidence type="ECO:0000256" key="12">
    <source>
        <dbReference type="ARBA" id="ARBA00023125"/>
    </source>
</evidence>
<dbReference type="PRINTS" id="PR00868">
    <property type="entry name" value="DNAPOLI"/>
</dbReference>
<keyword evidence="21" id="KW-1185">Reference proteome</keyword>
<keyword evidence="8 16" id="KW-0227">DNA damage</keyword>
<evidence type="ECO:0000259" key="19">
    <source>
        <dbReference type="SMART" id="SM00482"/>
    </source>
</evidence>
<dbReference type="CDD" id="cd09859">
    <property type="entry name" value="PIN_53EXO"/>
    <property type="match status" value="1"/>
</dbReference>
<dbReference type="InterPro" id="IPR002298">
    <property type="entry name" value="DNA_polymerase_A"/>
</dbReference>
<dbReference type="SMART" id="SM00482">
    <property type="entry name" value="POLAc"/>
    <property type="match status" value="1"/>
</dbReference>
<dbReference type="Gene3D" id="3.40.50.1010">
    <property type="entry name" value="5'-nuclease"/>
    <property type="match status" value="1"/>
</dbReference>
<dbReference type="InterPro" id="IPR020046">
    <property type="entry name" value="5-3_exonucl_a-hlix_arch_N"/>
</dbReference>
<dbReference type="InterPro" id="IPR001098">
    <property type="entry name" value="DNA-dir_DNA_pol_A_palm_dom"/>
</dbReference>
<evidence type="ECO:0000313" key="21">
    <source>
        <dbReference type="Proteomes" id="UP001209681"/>
    </source>
</evidence>
<dbReference type="InterPro" id="IPR002562">
    <property type="entry name" value="3'-5'_exonuclease_dom"/>
</dbReference>
<evidence type="ECO:0000256" key="14">
    <source>
        <dbReference type="ARBA" id="ARBA00049244"/>
    </source>
</evidence>
<feature type="domain" description="5'-3' exonuclease" evidence="18">
    <location>
        <begin position="3"/>
        <end position="259"/>
    </location>
</feature>
<dbReference type="Gene3D" id="3.30.420.10">
    <property type="entry name" value="Ribonuclease H-like superfamily/Ribonuclease H"/>
    <property type="match status" value="1"/>
</dbReference>
<comment type="caution">
    <text evidence="20">The sequence shown here is derived from an EMBL/GenBank/DDBJ whole genome shotgun (WGS) entry which is preliminary data.</text>
</comment>
<evidence type="ECO:0000313" key="20">
    <source>
        <dbReference type="EMBL" id="MCW7753248.1"/>
    </source>
</evidence>
<keyword evidence="9 16" id="KW-0378">Hydrolase</keyword>
<dbReference type="PROSITE" id="PS00447">
    <property type="entry name" value="DNA_POLYMERASE_A"/>
    <property type="match status" value="1"/>
</dbReference>
<dbReference type="SMART" id="SM00475">
    <property type="entry name" value="53EXOc"/>
    <property type="match status" value="1"/>
</dbReference>
<dbReference type="Gene3D" id="1.10.150.20">
    <property type="entry name" value="5' to 3' exonuclease, C-terminal subdomain"/>
    <property type="match status" value="2"/>
</dbReference>
<dbReference type="Proteomes" id="UP001209681">
    <property type="component" value="Unassembled WGS sequence"/>
</dbReference>
<protein>
    <recommendedName>
        <fullName evidence="3 15">DNA polymerase I</fullName>
        <ecNumber evidence="2 15">2.7.7.7</ecNumber>
    </recommendedName>
</protein>
<dbReference type="SUPFAM" id="SSF88723">
    <property type="entry name" value="PIN domain-like"/>
    <property type="match status" value="1"/>
</dbReference>
<dbReference type="InterPro" id="IPR012337">
    <property type="entry name" value="RNaseH-like_sf"/>
</dbReference>
<dbReference type="SUPFAM" id="SSF53098">
    <property type="entry name" value="Ribonuclease H-like"/>
    <property type="match status" value="1"/>
</dbReference>
<dbReference type="InterPro" id="IPR002421">
    <property type="entry name" value="5-3_exonuclease"/>
</dbReference>
<dbReference type="Pfam" id="PF00476">
    <property type="entry name" value="DNA_pol_A"/>
    <property type="match status" value="1"/>
</dbReference>
<dbReference type="EC" id="2.7.7.7" evidence="2 15"/>
<evidence type="ECO:0000256" key="9">
    <source>
        <dbReference type="ARBA" id="ARBA00022801"/>
    </source>
</evidence>
<keyword evidence="4 16" id="KW-0808">Transferase</keyword>
<dbReference type="InterPro" id="IPR008918">
    <property type="entry name" value="HhH2"/>
</dbReference>
<dbReference type="InterPro" id="IPR020045">
    <property type="entry name" value="DNA_polI_H3TH"/>
</dbReference>
<evidence type="ECO:0000256" key="11">
    <source>
        <dbReference type="ARBA" id="ARBA00022932"/>
    </source>
</evidence>
<evidence type="ECO:0000256" key="13">
    <source>
        <dbReference type="ARBA" id="ARBA00023204"/>
    </source>
</evidence>
<dbReference type="Gene3D" id="1.20.1060.10">
    <property type="entry name" value="Taq DNA Polymerase, Chain T, domain 4"/>
    <property type="match status" value="1"/>
</dbReference>
<dbReference type="PANTHER" id="PTHR10133">
    <property type="entry name" value="DNA POLYMERASE I"/>
    <property type="match status" value="1"/>
</dbReference>
<dbReference type="InterPro" id="IPR036397">
    <property type="entry name" value="RNaseH_sf"/>
</dbReference>
<keyword evidence="10 16" id="KW-0269">Exonuclease</keyword>
<evidence type="ECO:0000256" key="10">
    <source>
        <dbReference type="ARBA" id="ARBA00022839"/>
    </source>
</evidence>
<dbReference type="InterPro" id="IPR036279">
    <property type="entry name" value="5-3_exonuclease_C_sf"/>
</dbReference>
<keyword evidence="11 16" id="KW-0239">DNA-directed DNA polymerase</keyword>
<dbReference type="SMART" id="SM00474">
    <property type="entry name" value="35EXOc"/>
    <property type="match status" value="1"/>
</dbReference>
<dbReference type="InterPro" id="IPR043502">
    <property type="entry name" value="DNA/RNA_pol_sf"/>
</dbReference>
<evidence type="ECO:0000256" key="5">
    <source>
        <dbReference type="ARBA" id="ARBA00022695"/>
    </source>
</evidence>
<dbReference type="Pfam" id="PF01612">
    <property type="entry name" value="DNA_pol_A_exo1"/>
    <property type="match status" value="1"/>
</dbReference>
<dbReference type="GO" id="GO:0003887">
    <property type="term" value="F:DNA-directed DNA polymerase activity"/>
    <property type="evidence" value="ECO:0007669"/>
    <property type="project" value="UniProtKB-EC"/>
</dbReference>
<evidence type="ECO:0000256" key="6">
    <source>
        <dbReference type="ARBA" id="ARBA00022705"/>
    </source>
</evidence>
<dbReference type="SUPFAM" id="SSF56672">
    <property type="entry name" value="DNA/RNA polymerases"/>
    <property type="match status" value="1"/>
</dbReference>
<keyword evidence="5 16" id="KW-0548">Nucleotidyltransferase</keyword>
<dbReference type="Gene3D" id="3.30.70.370">
    <property type="match status" value="1"/>
</dbReference>
<dbReference type="InterPro" id="IPR029060">
    <property type="entry name" value="PIN-like_dom_sf"/>
</dbReference>
<keyword evidence="7" id="KW-0540">Nuclease</keyword>
<dbReference type="NCBIfam" id="TIGR00593">
    <property type="entry name" value="pola"/>
    <property type="match status" value="1"/>
</dbReference>
<keyword evidence="6 16" id="KW-0235">DNA replication</keyword>
<dbReference type="InterPro" id="IPR018320">
    <property type="entry name" value="DNA_polymerase_1"/>
</dbReference>
<comment type="similarity">
    <text evidence="1 16">Belongs to the DNA polymerase type-A family.</text>
</comment>
<dbReference type="CDD" id="cd09898">
    <property type="entry name" value="H3TH_53EXO"/>
    <property type="match status" value="1"/>
</dbReference>
<dbReference type="EMBL" id="JAPFPW010000003">
    <property type="protein sequence ID" value="MCW7753248.1"/>
    <property type="molecule type" value="Genomic_DNA"/>
</dbReference>
<dbReference type="SUPFAM" id="SSF47807">
    <property type="entry name" value="5' to 3' exonuclease, C-terminal subdomain"/>
    <property type="match status" value="1"/>
</dbReference>
<comment type="function">
    <text evidence="16">In addition to polymerase activity, this DNA polymerase exhibits 3'-5' and 5'-3' exonuclease activity.</text>
</comment>
<evidence type="ECO:0000256" key="1">
    <source>
        <dbReference type="ARBA" id="ARBA00007705"/>
    </source>
</evidence>
<dbReference type="SMART" id="SM00279">
    <property type="entry name" value="HhH2"/>
    <property type="match status" value="1"/>
</dbReference>
<evidence type="ECO:0000256" key="4">
    <source>
        <dbReference type="ARBA" id="ARBA00022679"/>
    </source>
</evidence>
<evidence type="ECO:0000256" key="8">
    <source>
        <dbReference type="ARBA" id="ARBA00022763"/>
    </source>
</evidence>
<proteinExistence type="inferred from homology"/>
<name>A0ABT3N710_9BACT</name>
<feature type="domain" description="DNA-directed DNA polymerase family A palm" evidence="19">
    <location>
        <begin position="653"/>
        <end position="859"/>
    </location>
</feature>
<evidence type="ECO:0000256" key="15">
    <source>
        <dbReference type="NCBIfam" id="TIGR00593"/>
    </source>
</evidence>
<gene>
    <name evidence="16 20" type="primary">polA</name>
    <name evidence="20" type="ORF">OOT00_04525</name>
</gene>
<keyword evidence="13 16" id="KW-0234">DNA repair</keyword>
<dbReference type="NCBIfam" id="NF004397">
    <property type="entry name" value="PRK05755.1"/>
    <property type="match status" value="1"/>
</dbReference>
<dbReference type="Pfam" id="PF01367">
    <property type="entry name" value="5_3_exonuc"/>
    <property type="match status" value="1"/>
</dbReference>
<comment type="catalytic activity">
    <reaction evidence="14 16">
        <text>DNA(n) + a 2'-deoxyribonucleoside 5'-triphosphate = DNA(n+1) + diphosphate</text>
        <dbReference type="Rhea" id="RHEA:22508"/>
        <dbReference type="Rhea" id="RHEA-COMP:17339"/>
        <dbReference type="Rhea" id="RHEA-COMP:17340"/>
        <dbReference type="ChEBI" id="CHEBI:33019"/>
        <dbReference type="ChEBI" id="CHEBI:61560"/>
        <dbReference type="ChEBI" id="CHEBI:173112"/>
        <dbReference type="EC" id="2.7.7.7"/>
    </reaction>
</comment>
<accession>A0ABT3N710</accession>
<sequence length="895" mass="100120">MTAPTLYLIDGSAYIYRSYHAIRNLSSSKGEPTNATFGFTRTLIKLMETCQPVYAGVLFDTRGPNFRHTIYPDYKANRPPMPEDLSCQIPRIHAVSEALGLPILSMEGWEADDLAGTLALQAGEAGFQVVLVTGDKDFLQLVNEGTRIFDPMKDSWSDENTLKERFGFDARGIVDMMALMGDSSDNIPGVPGIGPKTATSLIAQYGSLEKVYEALPQIGKKKLVENLIQNRDKAFLSRRLAAIDRNAPVTFRPEEWLKKPADTPKLTSLFRELDFRQLEEQFAKETPPPPRTATREKDYRAVVSVHQLKEVVAAIRDAGIMAFDTETTGLDALSAHMVGIALSWQEDRASYIPLLHAKDSFPEQLSLEEIREDLQSLFSDPNIIKVAQNLKYDWTILSQHGFSLEGPLKDTLVASYLLDPTRSSHSLDSLTLDLLGHKNTPYGEVVSAKGMGFEHASSEKAVPYACEDADMTLALWRKLEPELMGKSLVSLFDTLEMPLVPVLMHMENRGIRVDTDRLKELSIAMEKELHTLTEEIHSLAGESFNIHSPQQLGRILFEVLELPVQKKTKKKTGYSTDVSVLETLASQHPLPARVLRHRSLAKLKNTYADALQQLVSPVTGRIHTSFNQGVTATGRLSSSSPNLQNIPIRTAEGREIRKVFIPEKGWRMMAADYSQIELRLLAHYSEDPILRESFEKNEDIHARTAAEVFQVLPAFITEELRRQAKTINFGIMYGMGPYRLAGELGISQKMAKTYISHYFARYAGVKEFMEKTVEEARERGFTTTLLGRIRPLPDIGSPNHNLRQMAERVAVNTPIQGSAADLLKMAMVRVDHALRGKKMATRMLLTVHDELVFETPIEEASEAAALIRQIMESVVPLRVPLLVNLASGDNWSEAH</sequence>
<evidence type="ECO:0000256" key="2">
    <source>
        <dbReference type="ARBA" id="ARBA00012417"/>
    </source>
</evidence>
<reference evidence="20 21" key="1">
    <citation type="submission" date="2022-11" db="EMBL/GenBank/DDBJ databases">
        <title>Desulfobotulus tamanensis H1 sp. nov. - anaerobic, alkaliphilic, sulphate reducing bacterium isolated from terrestrial mud volcano.</title>
        <authorList>
            <person name="Frolova A."/>
            <person name="Merkel A.Y."/>
            <person name="Slobodkin A.I."/>
        </authorList>
    </citation>
    <scope>NUCLEOTIDE SEQUENCE [LARGE SCALE GENOMIC DNA]</scope>
    <source>
        <strain evidence="20 21">H1</strain>
    </source>
</reference>
<evidence type="ECO:0000256" key="7">
    <source>
        <dbReference type="ARBA" id="ARBA00022722"/>
    </source>
</evidence>
<keyword evidence="12 16" id="KW-0238">DNA-binding</keyword>
<dbReference type="Pfam" id="PF02739">
    <property type="entry name" value="5_3_exonuc_N"/>
    <property type="match status" value="1"/>
</dbReference>
<evidence type="ECO:0000256" key="3">
    <source>
        <dbReference type="ARBA" id="ARBA00020311"/>
    </source>
</evidence>
<dbReference type="CDD" id="cd08637">
    <property type="entry name" value="DNA_pol_A_pol_I_C"/>
    <property type="match status" value="1"/>
</dbReference>
<dbReference type="PANTHER" id="PTHR10133:SF27">
    <property type="entry name" value="DNA POLYMERASE NU"/>
    <property type="match status" value="1"/>
</dbReference>
<feature type="domain" description="3'-5' exonuclease" evidence="17">
    <location>
        <begin position="299"/>
        <end position="484"/>
    </location>
</feature>
<dbReference type="RefSeq" id="WP_265424104.1">
    <property type="nucleotide sequence ID" value="NZ_JAPFPW010000003.1"/>
</dbReference>
<evidence type="ECO:0000256" key="16">
    <source>
        <dbReference type="RuleBase" id="RU004460"/>
    </source>
</evidence>